<evidence type="ECO:0000256" key="4">
    <source>
        <dbReference type="ARBA" id="ARBA00022801"/>
    </source>
</evidence>
<dbReference type="CDD" id="cd14500">
    <property type="entry name" value="PTP-IVa"/>
    <property type="match status" value="1"/>
</dbReference>
<dbReference type="InterPro" id="IPR029021">
    <property type="entry name" value="Prot-tyrosine_phosphatase-like"/>
</dbReference>
<evidence type="ECO:0000256" key="10">
    <source>
        <dbReference type="SAM" id="MobiDB-lite"/>
    </source>
</evidence>
<dbReference type="Gene3D" id="3.90.190.10">
    <property type="entry name" value="Protein tyrosine phosphatase superfamily"/>
    <property type="match status" value="1"/>
</dbReference>
<reference evidence="13 14" key="2">
    <citation type="submission" date="2016-08" db="EMBL/GenBank/DDBJ databases">
        <title>Pervasive Adenine N6-methylation of Active Genes in Fungi.</title>
        <authorList>
            <consortium name="DOE Joint Genome Institute"/>
            <person name="Mondo S.J."/>
            <person name="Dannebaum R.O."/>
            <person name="Kuo R.C."/>
            <person name="Labutti K."/>
            <person name="Haridas S."/>
            <person name="Kuo A."/>
            <person name="Salamov A."/>
            <person name="Ahrendt S.R."/>
            <person name="Lipzen A."/>
            <person name="Sullivan W."/>
            <person name="Andreopoulos W.B."/>
            <person name="Clum A."/>
            <person name="Lindquist E."/>
            <person name="Daum C."/>
            <person name="Ramamoorthy G.K."/>
            <person name="Gryganskyi A."/>
            <person name="Culley D."/>
            <person name="Magnuson J.K."/>
            <person name="James T.Y."/>
            <person name="O'Malley M.A."/>
            <person name="Stajich J.E."/>
            <person name="Spatafora J.W."/>
            <person name="Visel A."/>
            <person name="Grigoriev I.V."/>
        </authorList>
    </citation>
    <scope>NUCLEOTIDE SEQUENCE [LARGE SCALE GENOMIC DNA]</scope>
    <source>
        <strain evidence="14">finn</strain>
    </source>
</reference>
<evidence type="ECO:0000259" key="11">
    <source>
        <dbReference type="PROSITE" id="PS50054"/>
    </source>
</evidence>
<organism evidence="13 14">
    <name type="scientific">Piromyces finnis</name>
    <dbReference type="NCBI Taxonomy" id="1754191"/>
    <lineage>
        <taxon>Eukaryota</taxon>
        <taxon>Fungi</taxon>
        <taxon>Fungi incertae sedis</taxon>
        <taxon>Chytridiomycota</taxon>
        <taxon>Chytridiomycota incertae sedis</taxon>
        <taxon>Neocallimastigomycetes</taxon>
        <taxon>Neocallimastigales</taxon>
        <taxon>Neocallimastigaceae</taxon>
        <taxon>Piromyces</taxon>
    </lineage>
</organism>
<keyword evidence="8" id="KW-0636">Prenylation</keyword>
<comment type="catalytic activity">
    <reaction evidence="9">
        <text>O-phospho-L-tyrosyl-[protein] + H2O = L-tyrosyl-[protein] + phosphate</text>
        <dbReference type="Rhea" id="RHEA:10684"/>
        <dbReference type="Rhea" id="RHEA-COMP:10136"/>
        <dbReference type="Rhea" id="RHEA-COMP:20101"/>
        <dbReference type="ChEBI" id="CHEBI:15377"/>
        <dbReference type="ChEBI" id="CHEBI:43474"/>
        <dbReference type="ChEBI" id="CHEBI:46858"/>
        <dbReference type="ChEBI" id="CHEBI:61978"/>
        <dbReference type="EC" id="3.1.3.48"/>
    </reaction>
</comment>
<keyword evidence="3" id="KW-0488">Methylation</keyword>
<dbReference type="Pfam" id="PF00102">
    <property type="entry name" value="Y_phosphatase"/>
    <property type="match status" value="1"/>
</dbReference>
<reference evidence="13 14" key="1">
    <citation type="submission" date="2016-08" db="EMBL/GenBank/DDBJ databases">
        <title>Genomes of anaerobic fungi encode conserved fungal cellulosomes for biomass hydrolysis.</title>
        <authorList>
            <consortium name="DOE Joint Genome Institute"/>
            <person name="Haitjema C.H."/>
            <person name="Gilmore S.P."/>
            <person name="Henske J.K."/>
            <person name="Solomon K.V."/>
            <person name="De Groot R."/>
            <person name="Kuo A."/>
            <person name="Mondo S.J."/>
            <person name="Salamov A.A."/>
            <person name="Labutti K."/>
            <person name="Zhao Z."/>
            <person name="Chiniquy J."/>
            <person name="Barry K."/>
            <person name="Brewer H.M."/>
            <person name="Purvine S.O."/>
            <person name="Wright A.T."/>
            <person name="Boxma B."/>
            <person name="Van Alen T."/>
            <person name="Hackstein J.H."/>
            <person name="Baker S.E."/>
            <person name="Grigoriev I.V."/>
            <person name="O'Malley M.A."/>
        </authorList>
    </citation>
    <scope>NUCLEOTIDE SEQUENCE [LARGE SCALE GENOMIC DNA]</scope>
    <source>
        <strain evidence="14">finn</strain>
    </source>
</reference>
<name>A0A1Y1VJY7_9FUNG</name>
<feature type="domain" description="Tyrosine specific protein phosphatases" evidence="12">
    <location>
        <begin position="96"/>
        <end position="164"/>
    </location>
</feature>
<accession>A0A1Y1VJY7</accession>
<dbReference type="PROSITE" id="PS50056">
    <property type="entry name" value="TYR_PHOSPHATASE_2"/>
    <property type="match status" value="1"/>
</dbReference>
<dbReference type="AlphaFoldDB" id="A0A1Y1VJY7"/>
<proteinExistence type="inferred from homology"/>
<protein>
    <recommendedName>
        <fullName evidence="2">protein-tyrosine-phosphatase</fullName>
        <ecNumber evidence="2">3.1.3.48</ecNumber>
    </recommendedName>
</protein>
<dbReference type="Proteomes" id="UP000193719">
    <property type="component" value="Unassembled WGS sequence"/>
</dbReference>
<dbReference type="GO" id="GO:0004725">
    <property type="term" value="F:protein tyrosine phosphatase activity"/>
    <property type="evidence" value="ECO:0007669"/>
    <property type="project" value="UniProtKB-EC"/>
</dbReference>
<comment type="caution">
    <text evidence="13">The sequence shown here is derived from an EMBL/GenBank/DDBJ whole genome shotgun (WGS) entry which is preliminary data.</text>
</comment>
<evidence type="ECO:0000259" key="12">
    <source>
        <dbReference type="PROSITE" id="PS50056"/>
    </source>
</evidence>
<evidence type="ECO:0000256" key="1">
    <source>
        <dbReference type="ARBA" id="ARBA00009580"/>
    </source>
</evidence>
<evidence type="ECO:0000256" key="9">
    <source>
        <dbReference type="ARBA" id="ARBA00051722"/>
    </source>
</evidence>
<dbReference type="PANTHER" id="PTHR23339">
    <property type="entry name" value="TYROSINE SPECIFIC PROTEIN PHOSPHATASE AND DUAL SPECIFICITY PROTEIN PHOSPHATASE"/>
    <property type="match status" value="1"/>
</dbReference>
<evidence type="ECO:0000256" key="2">
    <source>
        <dbReference type="ARBA" id="ARBA00013064"/>
    </source>
</evidence>
<evidence type="ECO:0000313" key="13">
    <source>
        <dbReference type="EMBL" id="ORX57805.1"/>
    </source>
</evidence>
<feature type="region of interest" description="Disordered" evidence="10">
    <location>
        <begin position="185"/>
        <end position="213"/>
    </location>
</feature>
<evidence type="ECO:0000256" key="6">
    <source>
        <dbReference type="ARBA" id="ARBA00023157"/>
    </source>
</evidence>
<dbReference type="PROSITE" id="PS50054">
    <property type="entry name" value="TYR_PHOSPHATASE_DUAL"/>
    <property type="match status" value="1"/>
</dbReference>
<comment type="similarity">
    <text evidence="1">Belongs to the protein-tyrosine phosphatase family.</text>
</comment>
<dbReference type="SMART" id="SM00404">
    <property type="entry name" value="PTPc_motif"/>
    <property type="match status" value="1"/>
</dbReference>
<keyword evidence="5" id="KW-0904">Protein phosphatase</keyword>
<evidence type="ECO:0000256" key="8">
    <source>
        <dbReference type="ARBA" id="ARBA00023289"/>
    </source>
</evidence>
<dbReference type="EC" id="3.1.3.48" evidence="2"/>
<dbReference type="InterPro" id="IPR000387">
    <property type="entry name" value="Tyr_Pase_dom"/>
</dbReference>
<dbReference type="InterPro" id="IPR020422">
    <property type="entry name" value="TYR_PHOSPHATASE_DUAL_dom"/>
</dbReference>
<dbReference type="InterPro" id="IPR003595">
    <property type="entry name" value="Tyr_Pase_cat"/>
</dbReference>
<dbReference type="FunFam" id="3.90.190.10:FF:000086">
    <property type="entry name" value="Protein tyrosine phosphatase-like protein"/>
    <property type="match status" value="1"/>
</dbReference>
<dbReference type="InterPro" id="IPR000242">
    <property type="entry name" value="PTP_cat"/>
</dbReference>
<dbReference type="InterPro" id="IPR050561">
    <property type="entry name" value="PTP"/>
</dbReference>
<keyword evidence="14" id="KW-1185">Reference proteome</keyword>
<keyword evidence="6" id="KW-1015">Disulfide bond</keyword>
<keyword evidence="7" id="KW-0449">Lipoprotein</keyword>
<evidence type="ECO:0000256" key="7">
    <source>
        <dbReference type="ARBA" id="ARBA00023288"/>
    </source>
</evidence>
<sequence length="239" mass="27262">MSSIPLSKILSFISYKNMNFLILDCPTDNTLPQYLREFKRNRVSDIVRVCEPTYSTILLSDNNINVHDWQFRDGAVPPANVVNNWLNLVEKKFGSLQQIRKEQNVNEEMNTENPTIAVHCVAGLGRAPVLVAIALIEAGMKPLQAVEHIRRYRRGAFNTNQLDFLDKYKRGQYNKKTSKFSLIKSKRDKERRSNESLKKSATNKSKGSGEIHHSGKIFSFNKLFKSKTTKSSQEVGVVN</sequence>
<evidence type="ECO:0000256" key="5">
    <source>
        <dbReference type="ARBA" id="ARBA00022912"/>
    </source>
</evidence>
<dbReference type="SUPFAM" id="SSF52799">
    <property type="entry name" value="(Phosphotyrosine protein) phosphatases II"/>
    <property type="match status" value="1"/>
</dbReference>
<feature type="domain" description="Tyrosine-protein phosphatase" evidence="11">
    <location>
        <begin position="12"/>
        <end position="177"/>
    </location>
</feature>
<dbReference type="EMBL" id="MCFH01000005">
    <property type="protein sequence ID" value="ORX57805.1"/>
    <property type="molecule type" value="Genomic_DNA"/>
</dbReference>
<dbReference type="GO" id="GO:0005737">
    <property type="term" value="C:cytoplasm"/>
    <property type="evidence" value="ECO:0007669"/>
    <property type="project" value="UniProtKB-ARBA"/>
</dbReference>
<evidence type="ECO:0000313" key="14">
    <source>
        <dbReference type="Proteomes" id="UP000193719"/>
    </source>
</evidence>
<dbReference type="OrthoDB" id="5632at2759"/>
<gene>
    <name evidence="13" type="ORF">BCR36DRAFT_278011</name>
</gene>
<feature type="compositionally biased region" description="Basic and acidic residues" evidence="10">
    <location>
        <begin position="185"/>
        <end position="198"/>
    </location>
</feature>
<keyword evidence="4" id="KW-0378">Hydrolase</keyword>
<evidence type="ECO:0000256" key="3">
    <source>
        <dbReference type="ARBA" id="ARBA00022481"/>
    </source>
</evidence>